<dbReference type="InterPro" id="IPR009100">
    <property type="entry name" value="AcylCoA_DH/oxidase_NM_dom_sf"/>
</dbReference>
<keyword evidence="4 6" id="KW-0274">FAD</keyword>
<keyword evidence="7" id="KW-0472">Membrane</keyword>
<dbReference type="InterPro" id="IPR037069">
    <property type="entry name" value="AcylCoA_DH/ox_N_sf"/>
</dbReference>
<dbReference type="SUPFAM" id="SSF47203">
    <property type="entry name" value="Acyl-CoA dehydrogenase C-terminal domain-like"/>
    <property type="match status" value="1"/>
</dbReference>
<evidence type="ECO:0000256" key="4">
    <source>
        <dbReference type="ARBA" id="ARBA00022827"/>
    </source>
</evidence>
<evidence type="ECO:0000256" key="6">
    <source>
        <dbReference type="RuleBase" id="RU362125"/>
    </source>
</evidence>
<evidence type="ECO:0000256" key="5">
    <source>
        <dbReference type="ARBA" id="ARBA00023002"/>
    </source>
</evidence>
<evidence type="ECO:0000256" key="3">
    <source>
        <dbReference type="ARBA" id="ARBA00022630"/>
    </source>
</evidence>
<evidence type="ECO:0000256" key="1">
    <source>
        <dbReference type="ARBA" id="ARBA00001974"/>
    </source>
</evidence>
<dbReference type="AlphaFoldDB" id="A0A1H9F5R8"/>
<evidence type="ECO:0000259" key="9">
    <source>
        <dbReference type="Pfam" id="PF02770"/>
    </source>
</evidence>
<keyword evidence="11" id="KW-1185">Reference proteome</keyword>
<feature type="domain" description="Acyl-CoA oxidase/dehydrogenase middle" evidence="9">
    <location>
        <begin position="127"/>
        <end position="219"/>
    </location>
</feature>
<evidence type="ECO:0000313" key="11">
    <source>
        <dbReference type="Proteomes" id="UP000199055"/>
    </source>
</evidence>
<dbReference type="InterPro" id="IPR046373">
    <property type="entry name" value="Acyl-CoA_Oxase/DH_mid-dom_sf"/>
</dbReference>
<proteinExistence type="inferred from homology"/>
<dbReference type="GO" id="GO:0005737">
    <property type="term" value="C:cytoplasm"/>
    <property type="evidence" value="ECO:0007669"/>
    <property type="project" value="TreeGrafter"/>
</dbReference>
<dbReference type="Gene3D" id="2.40.110.10">
    <property type="entry name" value="Butyryl-CoA Dehydrogenase, subunit A, domain 2"/>
    <property type="match status" value="1"/>
</dbReference>
<dbReference type="Proteomes" id="UP000199055">
    <property type="component" value="Unassembled WGS sequence"/>
</dbReference>
<dbReference type="STRING" id="403935.SAMN05216481_10680"/>
<evidence type="ECO:0000259" key="8">
    <source>
        <dbReference type="Pfam" id="PF00441"/>
    </source>
</evidence>
<dbReference type="SUPFAM" id="SSF56645">
    <property type="entry name" value="Acyl-CoA dehydrogenase NM domain-like"/>
    <property type="match status" value="1"/>
</dbReference>
<name>A0A1H9F5R8_9ACTN</name>
<dbReference type="InterPro" id="IPR036250">
    <property type="entry name" value="AcylCo_DH-like_C"/>
</dbReference>
<dbReference type="RefSeq" id="WP_093659372.1">
    <property type="nucleotide sequence ID" value="NZ_FOET01000006.1"/>
</dbReference>
<comment type="similarity">
    <text evidence="2 6">Belongs to the acyl-CoA dehydrogenase family.</text>
</comment>
<organism evidence="10 11">
    <name type="scientific">Streptomyces radiopugnans</name>
    <dbReference type="NCBI Taxonomy" id="403935"/>
    <lineage>
        <taxon>Bacteria</taxon>
        <taxon>Bacillati</taxon>
        <taxon>Actinomycetota</taxon>
        <taxon>Actinomycetes</taxon>
        <taxon>Kitasatosporales</taxon>
        <taxon>Streptomycetaceae</taxon>
        <taxon>Streptomyces</taxon>
    </lineage>
</organism>
<dbReference type="GO" id="GO:0050660">
    <property type="term" value="F:flavin adenine dinucleotide binding"/>
    <property type="evidence" value="ECO:0007669"/>
    <property type="project" value="InterPro"/>
</dbReference>
<dbReference type="PANTHER" id="PTHR48083">
    <property type="entry name" value="MEDIUM-CHAIN SPECIFIC ACYL-COA DEHYDROGENASE, MITOCHONDRIAL-RELATED"/>
    <property type="match status" value="1"/>
</dbReference>
<dbReference type="InterPro" id="IPR009075">
    <property type="entry name" value="AcylCo_DH/oxidase_C"/>
</dbReference>
<dbReference type="InterPro" id="IPR050741">
    <property type="entry name" value="Acyl-CoA_dehydrogenase"/>
</dbReference>
<protein>
    <submittedName>
        <fullName evidence="10">Acyl-CoA dehydrogenase</fullName>
    </submittedName>
</protein>
<keyword evidence="3 6" id="KW-0285">Flavoprotein</keyword>
<gene>
    <name evidence="10" type="ORF">SAMN05216481_10680</name>
</gene>
<evidence type="ECO:0000256" key="2">
    <source>
        <dbReference type="ARBA" id="ARBA00009347"/>
    </source>
</evidence>
<evidence type="ECO:0000313" key="10">
    <source>
        <dbReference type="EMBL" id="SEQ33290.1"/>
    </source>
</evidence>
<dbReference type="CDD" id="cd00567">
    <property type="entry name" value="ACAD"/>
    <property type="match status" value="1"/>
</dbReference>
<comment type="cofactor">
    <cofactor evidence="1 6">
        <name>FAD</name>
        <dbReference type="ChEBI" id="CHEBI:57692"/>
    </cofactor>
</comment>
<dbReference type="Pfam" id="PF02770">
    <property type="entry name" value="Acyl-CoA_dh_M"/>
    <property type="match status" value="1"/>
</dbReference>
<reference evidence="10 11" key="1">
    <citation type="submission" date="2016-10" db="EMBL/GenBank/DDBJ databases">
        <authorList>
            <person name="de Groot N.N."/>
        </authorList>
    </citation>
    <scope>NUCLEOTIDE SEQUENCE [LARGE SCALE GENOMIC DNA]</scope>
    <source>
        <strain evidence="10 11">CGMCC 4.3519</strain>
    </source>
</reference>
<dbReference type="GO" id="GO:0033539">
    <property type="term" value="P:fatty acid beta-oxidation using acyl-CoA dehydrogenase"/>
    <property type="evidence" value="ECO:0007669"/>
    <property type="project" value="TreeGrafter"/>
</dbReference>
<dbReference type="InterPro" id="IPR006091">
    <property type="entry name" value="Acyl-CoA_Oxase/DH_mid-dom"/>
</dbReference>
<feature type="domain" description="Acyl-CoA dehydrogenase/oxidase C-terminal" evidence="8">
    <location>
        <begin position="233"/>
        <end position="362"/>
    </location>
</feature>
<keyword evidence="5 6" id="KW-0560">Oxidoreductase</keyword>
<dbReference type="Pfam" id="PF00441">
    <property type="entry name" value="Acyl-CoA_dh_1"/>
    <property type="match status" value="1"/>
</dbReference>
<feature type="transmembrane region" description="Helical" evidence="7">
    <location>
        <begin position="88"/>
        <end position="108"/>
    </location>
</feature>
<dbReference type="Gene3D" id="1.20.140.10">
    <property type="entry name" value="Butyryl-CoA Dehydrogenase, subunit A, domain 3"/>
    <property type="match status" value="1"/>
</dbReference>
<evidence type="ECO:0000256" key="7">
    <source>
        <dbReference type="SAM" id="Phobius"/>
    </source>
</evidence>
<keyword evidence="7" id="KW-1133">Transmembrane helix</keyword>
<dbReference type="PANTHER" id="PTHR48083:SF2">
    <property type="entry name" value="MEDIUM-CHAIN SPECIFIC ACYL-COA DEHYDROGENASE, MITOCHONDRIAL"/>
    <property type="match status" value="1"/>
</dbReference>
<keyword evidence="7" id="KW-0812">Transmembrane</keyword>
<sequence length="581" mass="60392">MTAGADRWPRYAAATALEQELGDPRDARNPFGFAAAAGRDAADARPHALAAQAGPRLRTAFVPAALGGTLEALDATLMLVRTAARRDAAIMPATMFGITAATCVLIAGSPRQREHVVRLLDEGGSLGFALSEADHGSDLLANETRAEPVPGGYALTGEKWLVGLGGRCDGLLVVARTGGRGPAAFSALLLDGEQAAAARRGTRRPTGMRGADLAGFRFDGLTVPRSALVGETGRGLETAMKAMQVVRTMSTAAGLACADTGLRLALDFAAAHRAAGREVLAHPGTRRELATAAALLLAGDAVALTAARGLHVLPAAQSLWSSVAKKVLTDACEEALARCADVLGSRGVLRDGPYAAFDTLRRDNAVVRHIDTSPTANLRLVVAHFARLAAARPAADADPGALARTCTLDAPLPEPRLDRLELSDRGPDPVLDAVPAVAAGAREVLEKAGELRAARAVTRLERAVSWSGHALRTRRGADPLRDQDLAARLCWVHAAASCLLLWWHNRDRRLCGAPGGDPAWLTAVLTVLTARAAGRPAPLPGEDAEALLATVLPLHEADRLFSLAALPLAHGKPVPAEGASA</sequence>
<accession>A0A1H9F5R8</accession>
<dbReference type="EMBL" id="FOET01000006">
    <property type="protein sequence ID" value="SEQ33290.1"/>
    <property type="molecule type" value="Genomic_DNA"/>
</dbReference>
<dbReference type="Gene3D" id="1.10.540.10">
    <property type="entry name" value="Acyl-CoA dehydrogenase/oxidase, N-terminal domain"/>
    <property type="match status" value="1"/>
</dbReference>
<dbReference type="GO" id="GO:0003995">
    <property type="term" value="F:acyl-CoA dehydrogenase activity"/>
    <property type="evidence" value="ECO:0007669"/>
    <property type="project" value="TreeGrafter"/>
</dbReference>